<accession>J0MWC3</accession>
<dbReference type="PANTHER" id="PTHR44917:SF1">
    <property type="entry name" value="PROTEIN HIGH CHLOROPHYLL FLUORESCENT 107"/>
    <property type="match status" value="1"/>
</dbReference>
<keyword evidence="5" id="KW-1185">Reference proteome</keyword>
<feature type="transmembrane region" description="Helical" evidence="3">
    <location>
        <begin position="246"/>
        <end position="265"/>
    </location>
</feature>
<sequence>MTGSTPGGVPEYPDDGADQPSDADCAGRLQRAALLRTMGQLDRAVEEAGRLCVDFPDSPQAHLELALVLLEAERVDEARREAHEALALDPGNVWATFLSAELTPSFSLFKRRSLMRRVVELDPDSGVALARLALLERHCGAGRRRCRKLAERALDAEPYNPSVYVAVAELELSLDNVRRARARVSEALSLSPDHAGALALQAKLASSTKQIREARTALSSALAVDPTDSRLASGVHELGHKFYDPLTWGIACMDMLILVFTWPAVRPNHSTAPELIASNNYFLIPVLEFIWLVCGGFLCRRAMRTLRGLGEQRAAVMAAYRRAHPTAVPVAIAAVLGAAVQIVLYIMVRRLDVAWWAAAAALALILTVTAVAFWRRSRQ</sequence>
<gene>
    <name evidence="4" type="ORF">HMPREF1318_2776</name>
</gene>
<feature type="transmembrane region" description="Helical" evidence="3">
    <location>
        <begin position="327"/>
        <end position="347"/>
    </location>
</feature>
<keyword evidence="3" id="KW-0472">Membrane</keyword>
<dbReference type="EMBL" id="AKFT01000222">
    <property type="protein sequence ID" value="EJF36387.1"/>
    <property type="molecule type" value="Genomic_DNA"/>
</dbReference>
<feature type="transmembrane region" description="Helical" evidence="3">
    <location>
        <begin position="281"/>
        <end position="299"/>
    </location>
</feature>
<dbReference type="Pfam" id="PF13428">
    <property type="entry name" value="TPR_14"/>
    <property type="match status" value="1"/>
</dbReference>
<dbReference type="AlphaFoldDB" id="J0MWC3"/>
<dbReference type="PANTHER" id="PTHR44917">
    <property type="entry name" value="PROTEIN HIGH CHLOROPHYLL FLUORESCENT 107"/>
    <property type="match status" value="1"/>
</dbReference>
<keyword evidence="3" id="KW-0812">Transmembrane</keyword>
<organism evidence="4 5">
    <name type="scientific">Actinomyces massiliensis F0489</name>
    <dbReference type="NCBI Taxonomy" id="1125718"/>
    <lineage>
        <taxon>Bacteria</taxon>
        <taxon>Bacillati</taxon>
        <taxon>Actinomycetota</taxon>
        <taxon>Actinomycetes</taxon>
        <taxon>Actinomycetales</taxon>
        <taxon>Actinomycetaceae</taxon>
        <taxon>Actinomyces</taxon>
    </lineage>
</organism>
<evidence type="ECO:0000313" key="4">
    <source>
        <dbReference type="EMBL" id="EJF36387.1"/>
    </source>
</evidence>
<dbReference type="Proteomes" id="UP000002941">
    <property type="component" value="Unassembled WGS sequence"/>
</dbReference>
<keyword evidence="3" id="KW-1133">Transmembrane helix</keyword>
<dbReference type="OrthoDB" id="9814042at2"/>
<name>J0MWC3_9ACTO</name>
<dbReference type="PROSITE" id="PS50005">
    <property type="entry name" value="TPR"/>
    <property type="match status" value="1"/>
</dbReference>
<evidence type="ECO:0000313" key="5">
    <source>
        <dbReference type="Proteomes" id="UP000002941"/>
    </source>
</evidence>
<evidence type="ECO:0000256" key="2">
    <source>
        <dbReference type="SAM" id="MobiDB-lite"/>
    </source>
</evidence>
<dbReference type="InterPro" id="IPR019734">
    <property type="entry name" value="TPR_rpt"/>
</dbReference>
<keyword evidence="1" id="KW-0802">TPR repeat</keyword>
<dbReference type="InterPro" id="IPR011990">
    <property type="entry name" value="TPR-like_helical_dom_sf"/>
</dbReference>
<feature type="repeat" description="TPR" evidence="1">
    <location>
        <begin position="59"/>
        <end position="92"/>
    </location>
</feature>
<dbReference type="SMART" id="SM00028">
    <property type="entry name" value="TPR"/>
    <property type="match status" value="3"/>
</dbReference>
<evidence type="ECO:0000256" key="3">
    <source>
        <dbReference type="SAM" id="Phobius"/>
    </source>
</evidence>
<evidence type="ECO:0000256" key="1">
    <source>
        <dbReference type="PROSITE-ProRule" id="PRU00339"/>
    </source>
</evidence>
<dbReference type="PATRIC" id="fig|1125718.3.peg.2842"/>
<reference evidence="4 5" key="1">
    <citation type="submission" date="2012-05" db="EMBL/GenBank/DDBJ databases">
        <authorList>
            <person name="Harkins D.M."/>
            <person name="Madupu R."/>
            <person name="Durkin A.S."/>
            <person name="Torralba M."/>
            <person name="Methe B."/>
            <person name="Sutton G.G."/>
            <person name="Nelson K.E."/>
        </authorList>
    </citation>
    <scope>NUCLEOTIDE SEQUENCE [LARGE SCALE GENOMIC DNA]</scope>
    <source>
        <strain evidence="4 5">F0489</strain>
    </source>
</reference>
<proteinExistence type="predicted"/>
<dbReference type="Gene3D" id="1.25.40.10">
    <property type="entry name" value="Tetratricopeptide repeat domain"/>
    <property type="match status" value="2"/>
</dbReference>
<feature type="transmembrane region" description="Helical" evidence="3">
    <location>
        <begin position="353"/>
        <end position="374"/>
    </location>
</feature>
<protein>
    <submittedName>
        <fullName evidence="4">Tetratricopeptide repeat protein</fullName>
    </submittedName>
</protein>
<comment type="caution">
    <text evidence="4">The sequence shown here is derived from an EMBL/GenBank/DDBJ whole genome shotgun (WGS) entry which is preliminary data.</text>
</comment>
<dbReference type="GO" id="GO:0003729">
    <property type="term" value="F:mRNA binding"/>
    <property type="evidence" value="ECO:0007669"/>
    <property type="project" value="InterPro"/>
</dbReference>
<feature type="region of interest" description="Disordered" evidence="2">
    <location>
        <begin position="1"/>
        <end position="23"/>
    </location>
</feature>
<dbReference type="RefSeq" id="WP_008734018.1">
    <property type="nucleotide sequence ID" value="NZ_AKFT01000222.1"/>
</dbReference>
<dbReference type="SUPFAM" id="SSF48452">
    <property type="entry name" value="TPR-like"/>
    <property type="match status" value="1"/>
</dbReference>
<dbReference type="InterPro" id="IPR044624">
    <property type="entry name" value="Mbb1-like"/>
</dbReference>
<dbReference type="eggNOG" id="ENOG502ZZGE">
    <property type="taxonomic scope" value="Bacteria"/>
</dbReference>
<dbReference type="GO" id="GO:0006397">
    <property type="term" value="P:mRNA processing"/>
    <property type="evidence" value="ECO:0007669"/>
    <property type="project" value="InterPro"/>
</dbReference>